<dbReference type="InterPro" id="IPR036926">
    <property type="entry name" value="Thymidate_synth/dCMP_Mease_sf"/>
</dbReference>
<dbReference type="InterPro" id="IPR000398">
    <property type="entry name" value="Thymidylate_synthase"/>
</dbReference>
<protein>
    <recommendedName>
        <fullName evidence="2">thymidylate synthase</fullName>
        <ecNumber evidence="2">2.1.1.45</ecNumber>
    </recommendedName>
</protein>
<organism evidence="6 7">
    <name type="scientific">Caudoviricetes sp. 'Rudgehvirus jaberico'</name>
    <dbReference type="NCBI Taxonomy" id="3028515"/>
    <lineage>
        <taxon>Viruses</taxon>
        <taxon>Duplodnaviria</taxon>
        <taxon>Heunggongvirae</taxon>
        <taxon>Uroviricota</taxon>
        <taxon>Caudoviricetes</taxon>
        <taxon>Crassvirales</taxon>
        <taxon>Intestiviridae</taxon>
        <taxon>Crudevirinae</taxon>
    </lineage>
</organism>
<keyword evidence="4" id="KW-0808">Transferase</keyword>
<evidence type="ECO:0000256" key="1">
    <source>
        <dbReference type="ARBA" id="ARBA00009972"/>
    </source>
</evidence>
<name>A0AAF0D563_9CAUD</name>
<evidence type="ECO:0000313" key="7">
    <source>
        <dbReference type="Proteomes" id="UP001269161"/>
    </source>
</evidence>
<dbReference type="Pfam" id="PF00303">
    <property type="entry name" value="Thymidylat_synt"/>
    <property type="match status" value="1"/>
</dbReference>
<evidence type="ECO:0000256" key="2">
    <source>
        <dbReference type="ARBA" id="ARBA00011947"/>
    </source>
</evidence>
<evidence type="ECO:0000259" key="5">
    <source>
        <dbReference type="Pfam" id="PF00303"/>
    </source>
</evidence>
<dbReference type="CDD" id="cd00351">
    <property type="entry name" value="TS_Pyrimidine_HMase"/>
    <property type="match status" value="1"/>
</dbReference>
<dbReference type="PANTHER" id="PTHR11548">
    <property type="entry name" value="THYMIDYLATE SYNTHASE 1"/>
    <property type="match status" value="1"/>
</dbReference>
<dbReference type="Proteomes" id="UP001269161">
    <property type="component" value="Segment"/>
</dbReference>
<dbReference type="InterPro" id="IPR045097">
    <property type="entry name" value="Thymidate_synth/dCMP_Mease"/>
</dbReference>
<reference evidence="6" key="1">
    <citation type="submission" date="2023-01" db="EMBL/GenBank/DDBJ databases">
        <title>New crAssphage isolates infecting Bacteroides cellulosilyticus.</title>
        <authorList>
            <person name="Papudeshi B."/>
            <person name="Vega A.A."/>
            <person name="Souza C."/>
            <person name="Giles S.K."/>
            <person name="Mallawaarachchi V."/>
            <person name="Roach M.J."/>
            <person name="An M."/>
            <person name="Jacobson N."/>
            <person name="McNair K."/>
            <person name="Mora M.F."/>
            <person name="Pastrana K."/>
            <person name="Leigh C."/>
            <person name="Cram C."/>
            <person name="Plewa W.S."/>
            <person name="Grigson S.R."/>
            <person name="Bouras G.S."/>
            <person name="Decewicz P."/>
            <person name="Luque A."/>
            <person name="Droit L."/>
            <person name="Handley S."/>
            <person name="Segall A.M."/>
            <person name="Dinsdale E.A."/>
            <person name="Edwards R.A."/>
        </authorList>
    </citation>
    <scope>NUCLEOTIDE SEQUENCE</scope>
    <source>
        <strain evidence="6">Bc11</strain>
    </source>
</reference>
<dbReference type="RefSeq" id="YP_011108642.1">
    <property type="nucleotide sequence ID" value="NC_091965.1"/>
</dbReference>
<comment type="similarity">
    <text evidence="1">Belongs to the thymidylate synthase family.</text>
</comment>
<dbReference type="EMBL" id="OQ198719">
    <property type="protein sequence ID" value="WEU69880.1"/>
    <property type="molecule type" value="Genomic_DNA"/>
</dbReference>
<keyword evidence="3" id="KW-0489">Methyltransferase</keyword>
<accession>A0AAF0D563</accession>
<evidence type="ECO:0000256" key="3">
    <source>
        <dbReference type="ARBA" id="ARBA00022603"/>
    </source>
</evidence>
<dbReference type="Gene3D" id="3.30.572.10">
    <property type="entry name" value="Thymidylate synthase/dCMP hydroxymethylase domain"/>
    <property type="match status" value="1"/>
</dbReference>
<evidence type="ECO:0000313" key="6">
    <source>
        <dbReference type="EMBL" id="WEU69880.1"/>
    </source>
</evidence>
<dbReference type="EC" id="2.1.1.45" evidence="2"/>
<dbReference type="PANTHER" id="PTHR11548:SF1">
    <property type="entry name" value="THYMIDYLATE SYNTHASE 1"/>
    <property type="match status" value="1"/>
</dbReference>
<dbReference type="PRINTS" id="PR00108">
    <property type="entry name" value="THYMDSNTHASE"/>
</dbReference>
<dbReference type="GO" id="GO:0004799">
    <property type="term" value="F:thymidylate synthase activity"/>
    <property type="evidence" value="ECO:0007669"/>
    <property type="project" value="UniProtKB-EC"/>
</dbReference>
<dbReference type="SUPFAM" id="SSF55831">
    <property type="entry name" value="Thymidylate synthase/dCMP hydroxymethylase"/>
    <property type="match status" value="1"/>
</dbReference>
<dbReference type="GO" id="GO:0032259">
    <property type="term" value="P:methylation"/>
    <property type="evidence" value="ECO:0007669"/>
    <property type="project" value="UniProtKB-KW"/>
</dbReference>
<keyword evidence="7" id="KW-1185">Reference proteome</keyword>
<dbReference type="NCBIfam" id="TIGR03284">
    <property type="entry name" value="thym_sym"/>
    <property type="match status" value="1"/>
</dbReference>
<feature type="domain" description="Thymidylate synthase/dCMP hydroxymethylase" evidence="5">
    <location>
        <begin position="2"/>
        <end position="331"/>
    </location>
</feature>
<sequence>MKQYAKILKEILSDGSIKPPAREGLPSTLSVFGKSIVIKNNEFPILMGKKVLTNNVISELIWFLKGKTNINFLHKYNNHIWDDDAYRYYRELGGVLDFEEWMSMVSEANIAYYNINESSNITKDYEYGDCGRIYGFQWREQGRYNVEYYDNLGTNRKHVDQIKQLVEGLIHNPFSRYHIVDAWNWQDYNEHHQALPACHNFFQCNVREYGCRGRYLDIFVYQRSCDMFLGVPYNLLSYGILHRILCRVTGYHLGTFTWTGGDCHIYKNQIDAVNEYLKRVDNKLPANITQCSIAINGGIDMDNPIDVINSIEVEDITLINYNPLSYIKAPLNTGVNKYRKDENS</sequence>
<proteinExistence type="inferred from homology"/>
<evidence type="ECO:0000256" key="4">
    <source>
        <dbReference type="ARBA" id="ARBA00022679"/>
    </source>
</evidence>
<dbReference type="GO" id="GO:0006231">
    <property type="term" value="P:dTMP biosynthetic process"/>
    <property type="evidence" value="ECO:0007669"/>
    <property type="project" value="InterPro"/>
</dbReference>
<dbReference type="InterPro" id="IPR023451">
    <property type="entry name" value="Thymidate_synth/dCMP_Mease_dom"/>
</dbReference>